<dbReference type="PANTHER" id="PTHR43866:SF4">
    <property type="entry name" value="MALONATE-SEMIALDEHYDE DEHYDROGENASE"/>
    <property type="match status" value="1"/>
</dbReference>
<dbReference type="InterPro" id="IPR016161">
    <property type="entry name" value="Ald_DH/histidinol_DH"/>
</dbReference>
<dbReference type="EMBL" id="JASATX010000003">
    <property type="protein sequence ID" value="MDI2099143.1"/>
    <property type="molecule type" value="Genomic_DNA"/>
</dbReference>
<dbReference type="RefSeq" id="WP_281488924.1">
    <property type="nucleotide sequence ID" value="NZ_JASATX010000003.1"/>
</dbReference>
<feature type="domain" description="Aldehyde dehydrogenase" evidence="3">
    <location>
        <begin position="20"/>
        <end position="478"/>
    </location>
</feature>
<dbReference type="InterPro" id="IPR015590">
    <property type="entry name" value="Aldehyde_DH_dom"/>
</dbReference>
<reference evidence="4 5" key="1">
    <citation type="submission" date="2023-04" db="EMBL/GenBank/DDBJ databases">
        <title>Klugiella caeni sp. nov. isolated from the sludge of biochemical tank.</title>
        <authorList>
            <person name="Geng K."/>
        </authorList>
    </citation>
    <scope>NUCLEOTIDE SEQUENCE [LARGE SCALE GENOMIC DNA]</scope>
    <source>
        <strain evidence="4 5">YN-L-19</strain>
    </source>
</reference>
<keyword evidence="5" id="KW-1185">Reference proteome</keyword>
<dbReference type="InterPro" id="IPR010061">
    <property type="entry name" value="MeMal-semiAld_DH"/>
</dbReference>
<name>A0AAW6TAZ2_9MICO</name>
<dbReference type="NCBIfam" id="TIGR01722">
    <property type="entry name" value="MMSDH"/>
    <property type="match status" value="1"/>
</dbReference>
<dbReference type="FunFam" id="3.40.309.10:FF:000002">
    <property type="entry name" value="Methylmalonate-semialdehyde dehydrogenase (Acylating)"/>
    <property type="match status" value="1"/>
</dbReference>
<dbReference type="Pfam" id="PF00171">
    <property type="entry name" value="Aldedh"/>
    <property type="match status" value="1"/>
</dbReference>
<dbReference type="InterPro" id="IPR016162">
    <property type="entry name" value="Ald_DH_N"/>
</dbReference>
<dbReference type="Gene3D" id="3.40.309.10">
    <property type="entry name" value="Aldehyde Dehydrogenase, Chain A, domain 2"/>
    <property type="match status" value="1"/>
</dbReference>
<comment type="caution">
    <text evidence="4">The sequence shown here is derived from an EMBL/GenBank/DDBJ whole genome shotgun (WGS) entry which is preliminary data.</text>
</comment>
<gene>
    <name evidence="4" type="primary">mmsA</name>
    <name evidence="4" type="ORF">QF206_09240</name>
</gene>
<dbReference type="GO" id="GO:0006574">
    <property type="term" value="P:L-valine catabolic process"/>
    <property type="evidence" value="ECO:0007669"/>
    <property type="project" value="TreeGrafter"/>
</dbReference>
<organism evidence="4 5">
    <name type="scientific">Ruicaihuangia caeni</name>
    <dbReference type="NCBI Taxonomy" id="3042517"/>
    <lineage>
        <taxon>Bacteria</taxon>
        <taxon>Bacillati</taxon>
        <taxon>Actinomycetota</taxon>
        <taxon>Actinomycetes</taxon>
        <taxon>Micrococcales</taxon>
        <taxon>Microbacteriaceae</taxon>
        <taxon>Ruicaihuangia</taxon>
    </lineage>
</organism>
<dbReference type="SUPFAM" id="SSF53720">
    <property type="entry name" value="ALDH-like"/>
    <property type="match status" value="1"/>
</dbReference>
<keyword evidence="2 4" id="KW-0560">Oxidoreductase</keyword>
<dbReference type="AlphaFoldDB" id="A0AAW6TAZ2"/>
<accession>A0AAW6TAZ2</accession>
<protein>
    <submittedName>
        <fullName evidence="4">CoA-acylating methylmalonate-semialdehyde dehydrogenase</fullName>
        <ecNumber evidence="4">1.2.1.27</ecNumber>
    </submittedName>
</protein>
<proteinExistence type="inferred from homology"/>
<evidence type="ECO:0000313" key="4">
    <source>
        <dbReference type="EMBL" id="MDI2099143.1"/>
    </source>
</evidence>
<dbReference type="Gene3D" id="3.40.605.10">
    <property type="entry name" value="Aldehyde Dehydrogenase, Chain A, domain 1"/>
    <property type="match status" value="1"/>
</dbReference>
<comment type="similarity">
    <text evidence="1">Belongs to the aldehyde dehydrogenase family.</text>
</comment>
<evidence type="ECO:0000256" key="1">
    <source>
        <dbReference type="ARBA" id="ARBA00009986"/>
    </source>
</evidence>
<dbReference type="PANTHER" id="PTHR43866">
    <property type="entry name" value="MALONATE-SEMIALDEHYDE DEHYDROGENASE"/>
    <property type="match status" value="1"/>
</dbReference>
<evidence type="ECO:0000259" key="3">
    <source>
        <dbReference type="Pfam" id="PF00171"/>
    </source>
</evidence>
<sequence length="483" mass="50263">MKTETLLATDLIDGRLEAGHGERMPVTSPETGATIAEVALADAARVDEAVAAAARAFDNWAATPATARGRLLYRLSVLLDRDRDEIAQVISRDNGKSLADADAEISRAREHIEAAAAAPGHLVGEAVIDILPSLDSQLVREPIGPCAIISPFNFPIMTGSIYWSWAVACGNTVVIKPSEQAPLAATRLGELIIEAGFPPGVINIVHGGREAVEALCDSPSIAALSLVGSSATAQAVYERASRTGKRVQVAGGARNPVVVMDDAPLEQTVDALVNAAFVMAGQRCLSASIVIAVKGVRENLVPLLAERAKGLVVGGGTMPGVQVTPLISRAAVEAMTSAVERAETDGNDVLVDGRTEIQPDGAFTFGPTIIDRVDPGSGLLSNESFGPMISIVEADDLDSAIEIVNSSPFGNAACIFTSSGAAAREFSKRADVGNIGVNVGVAAPTAHVGFGGRRKSFSGTIHSQGRHAIEFFTDIKSVSTKWF</sequence>
<dbReference type="EC" id="1.2.1.27" evidence="4"/>
<dbReference type="GO" id="GO:0006210">
    <property type="term" value="P:thymine catabolic process"/>
    <property type="evidence" value="ECO:0007669"/>
    <property type="project" value="TreeGrafter"/>
</dbReference>
<dbReference type="Proteomes" id="UP001321506">
    <property type="component" value="Unassembled WGS sequence"/>
</dbReference>
<dbReference type="FunFam" id="3.40.605.10:FF:000007">
    <property type="entry name" value="NAD/NADP-dependent betaine aldehyde dehydrogenase"/>
    <property type="match status" value="1"/>
</dbReference>
<dbReference type="InterPro" id="IPR016163">
    <property type="entry name" value="Ald_DH_C"/>
</dbReference>
<evidence type="ECO:0000256" key="2">
    <source>
        <dbReference type="ARBA" id="ARBA00023002"/>
    </source>
</evidence>
<dbReference type="GO" id="GO:0004491">
    <property type="term" value="F:methylmalonate-semialdehyde dehydrogenase (acylating, NAD) activity"/>
    <property type="evidence" value="ECO:0007669"/>
    <property type="project" value="UniProtKB-EC"/>
</dbReference>
<evidence type="ECO:0000313" key="5">
    <source>
        <dbReference type="Proteomes" id="UP001321506"/>
    </source>
</evidence>